<evidence type="ECO:0000313" key="3">
    <source>
        <dbReference type="Proteomes" id="UP000708298"/>
    </source>
</evidence>
<dbReference type="InterPro" id="IPR036188">
    <property type="entry name" value="FAD/NAD-bd_sf"/>
</dbReference>
<organism evidence="2 3">
    <name type="scientific">Acidisoma silvae</name>
    <dbReference type="NCBI Taxonomy" id="2802396"/>
    <lineage>
        <taxon>Bacteria</taxon>
        <taxon>Pseudomonadati</taxon>
        <taxon>Pseudomonadota</taxon>
        <taxon>Alphaproteobacteria</taxon>
        <taxon>Acetobacterales</taxon>
        <taxon>Acidocellaceae</taxon>
        <taxon>Acidisoma</taxon>
    </lineage>
</organism>
<reference evidence="2" key="2">
    <citation type="submission" date="2021-01" db="EMBL/GenBank/DDBJ databases">
        <authorList>
            <person name="Mieszkin S."/>
            <person name="Pouder E."/>
            <person name="Alain K."/>
        </authorList>
    </citation>
    <scope>NUCLEOTIDE SEQUENCE</scope>
    <source>
        <strain evidence="2">HW T2.11</strain>
    </source>
</reference>
<comment type="caution">
    <text evidence="2">The sequence shown here is derived from an EMBL/GenBank/DDBJ whole genome shotgun (WGS) entry which is preliminary data.</text>
</comment>
<dbReference type="Gene3D" id="3.30.9.10">
    <property type="entry name" value="D-Amino Acid Oxidase, subunit A, domain 2"/>
    <property type="match status" value="1"/>
</dbReference>
<sequence>MPSALISGASVTGPTLAFWLARAGWSVTLVEKAPGMRAGGQAIDIRGPALTVIERMGLLPAVMALRTHHKGMTVLDRQGQEISRTTERTASAGRLDSGDVEIFRDDLSRLLVEASQDKVEYLYGDSIEELEDDDTAVLASFRRAADRRFDIVVGADGLRSNVRWLAFDSDGRWLAPLGVGFAIYTVPNILGLTDWQLSFRDETSGYVIYPSQTNEDLRVNLGFALMPDEFPRGDPEAQRDIILRRTAHLGGPIPALLEHLPEASDLWFGPLAQVKMPSWSNGRVALVGDAGYCPSPFTGQGTSLAIIGAFVLAKELARTPTDAEAAFQRYEARMRPFVTLNQDLLSLSRQGPAPDDVFDRAKNGIDLSDYWSAP</sequence>
<dbReference type="PRINTS" id="PR00420">
    <property type="entry name" value="RNGMNOXGNASE"/>
</dbReference>
<reference evidence="2" key="1">
    <citation type="journal article" date="2021" name="Microorganisms">
        <title>Acidisoma silvae sp. nov. and Acidisomacellulosilytica sp. nov., Two Acidophilic Bacteria Isolated from Decaying Wood, Hydrolyzing Cellulose and Producing Poly-3-hydroxybutyrate.</title>
        <authorList>
            <person name="Mieszkin S."/>
            <person name="Pouder E."/>
            <person name="Uroz S."/>
            <person name="Simon-Colin C."/>
            <person name="Alain K."/>
        </authorList>
    </citation>
    <scope>NUCLEOTIDE SEQUENCE</scope>
    <source>
        <strain evidence="2">HW T2.11</strain>
    </source>
</reference>
<dbReference type="AlphaFoldDB" id="A0A964DY35"/>
<dbReference type="GO" id="GO:0071949">
    <property type="term" value="F:FAD binding"/>
    <property type="evidence" value="ECO:0007669"/>
    <property type="project" value="InterPro"/>
</dbReference>
<keyword evidence="2" id="KW-0503">Monooxygenase</keyword>
<dbReference type="InterPro" id="IPR002938">
    <property type="entry name" value="FAD-bd"/>
</dbReference>
<gene>
    <name evidence="2" type="ORF">ASILVAE211_04090</name>
</gene>
<dbReference type="Gene3D" id="3.50.50.60">
    <property type="entry name" value="FAD/NAD(P)-binding domain"/>
    <property type="match status" value="1"/>
</dbReference>
<accession>A0A964DY35</accession>
<dbReference type="GO" id="GO:0004497">
    <property type="term" value="F:monooxygenase activity"/>
    <property type="evidence" value="ECO:0007669"/>
    <property type="project" value="UniProtKB-KW"/>
</dbReference>
<dbReference type="SUPFAM" id="SSF51905">
    <property type="entry name" value="FAD/NAD(P)-binding domain"/>
    <property type="match status" value="1"/>
</dbReference>
<dbReference type="Proteomes" id="UP000708298">
    <property type="component" value="Unassembled WGS sequence"/>
</dbReference>
<dbReference type="RefSeq" id="WP_227319992.1">
    <property type="nucleotide sequence ID" value="NZ_JAESVB010000001.1"/>
</dbReference>
<dbReference type="Pfam" id="PF01494">
    <property type="entry name" value="FAD_binding_3"/>
    <property type="match status" value="1"/>
</dbReference>
<feature type="domain" description="FAD-binding" evidence="1">
    <location>
        <begin position="4"/>
        <end position="339"/>
    </location>
</feature>
<proteinExistence type="predicted"/>
<dbReference type="InterPro" id="IPR051704">
    <property type="entry name" value="FAD_aromatic-hydroxylase"/>
</dbReference>
<protein>
    <submittedName>
        <fullName evidence="2">FAD-dependent monooxygenase</fullName>
    </submittedName>
</protein>
<name>A0A964DY35_9PROT</name>
<evidence type="ECO:0000259" key="1">
    <source>
        <dbReference type="Pfam" id="PF01494"/>
    </source>
</evidence>
<dbReference type="PANTHER" id="PTHR46865:SF2">
    <property type="entry name" value="MONOOXYGENASE"/>
    <property type="match status" value="1"/>
</dbReference>
<dbReference type="PANTHER" id="PTHR46865">
    <property type="entry name" value="OXIDOREDUCTASE-RELATED"/>
    <property type="match status" value="1"/>
</dbReference>
<dbReference type="EMBL" id="JAESVB010000001">
    <property type="protein sequence ID" value="MCB8874353.1"/>
    <property type="molecule type" value="Genomic_DNA"/>
</dbReference>
<keyword evidence="2" id="KW-0560">Oxidoreductase</keyword>
<keyword evidence="3" id="KW-1185">Reference proteome</keyword>
<evidence type="ECO:0000313" key="2">
    <source>
        <dbReference type="EMBL" id="MCB8874353.1"/>
    </source>
</evidence>